<gene>
    <name evidence="3" type="ORF">NEE01_16325</name>
</gene>
<dbReference type="Pfam" id="PF04024">
    <property type="entry name" value="PspC"/>
    <property type="match status" value="1"/>
</dbReference>
<name>A0AA42CVA6_9SPHN</name>
<keyword evidence="1" id="KW-0472">Membrane</keyword>
<feature type="domain" description="Phage shock protein PspC N-terminal" evidence="2">
    <location>
        <begin position="15"/>
        <end position="59"/>
    </location>
</feature>
<dbReference type="InterPro" id="IPR007168">
    <property type="entry name" value="Phageshock_PspC_N"/>
</dbReference>
<organism evidence="3 4">
    <name type="scientific">Sphingomonas lycopersici</name>
    <dbReference type="NCBI Taxonomy" id="2951807"/>
    <lineage>
        <taxon>Bacteria</taxon>
        <taxon>Pseudomonadati</taxon>
        <taxon>Pseudomonadota</taxon>
        <taxon>Alphaproteobacteria</taxon>
        <taxon>Sphingomonadales</taxon>
        <taxon>Sphingomonadaceae</taxon>
        <taxon>Sphingomonas</taxon>
    </lineage>
</organism>
<keyword evidence="1" id="KW-0812">Transmembrane</keyword>
<dbReference type="Proteomes" id="UP001165565">
    <property type="component" value="Unassembled WGS sequence"/>
</dbReference>
<proteinExistence type="predicted"/>
<dbReference type="RefSeq" id="WP_265269777.1">
    <property type="nucleotide sequence ID" value="NZ_JANFAU010000004.1"/>
</dbReference>
<sequence>MSAANAKNASDKPEIFGVCRRLGDDFGFHPNILRIALAVGLVFSIEGVVAAYAAMGLIVLVSRLLAPEAKRAAVRQDTPAPVVTREAVRTPEFQQAA</sequence>
<accession>A0AA42CVA6</accession>
<keyword evidence="1" id="KW-1133">Transmembrane helix</keyword>
<feature type="transmembrane region" description="Helical" evidence="1">
    <location>
        <begin position="35"/>
        <end position="61"/>
    </location>
</feature>
<comment type="caution">
    <text evidence="3">The sequence shown here is derived from an EMBL/GenBank/DDBJ whole genome shotgun (WGS) entry which is preliminary data.</text>
</comment>
<dbReference type="AlphaFoldDB" id="A0AA42CVA6"/>
<evidence type="ECO:0000259" key="2">
    <source>
        <dbReference type="Pfam" id="PF04024"/>
    </source>
</evidence>
<evidence type="ECO:0000313" key="4">
    <source>
        <dbReference type="Proteomes" id="UP001165565"/>
    </source>
</evidence>
<evidence type="ECO:0000256" key="1">
    <source>
        <dbReference type="SAM" id="Phobius"/>
    </source>
</evidence>
<dbReference type="EMBL" id="JANFAV010000012">
    <property type="protein sequence ID" value="MCW6536346.1"/>
    <property type="molecule type" value="Genomic_DNA"/>
</dbReference>
<evidence type="ECO:0000313" key="3">
    <source>
        <dbReference type="EMBL" id="MCW6536346.1"/>
    </source>
</evidence>
<protein>
    <submittedName>
        <fullName evidence="3">PspC domain-containing protein</fullName>
    </submittedName>
</protein>
<reference evidence="3" key="1">
    <citation type="submission" date="2022-06" db="EMBL/GenBank/DDBJ databases">
        <title>Sphingomonas sp. nov. isolated from rhizosphere soil of tomato.</title>
        <authorList>
            <person name="Dong H."/>
            <person name="Gao R."/>
        </authorList>
    </citation>
    <scope>NUCLEOTIDE SEQUENCE</scope>
    <source>
        <strain evidence="3">MMSM24</strain>
    </source>
</reference>
<keyword evidence="4" id="KW-1185">Reference proteome</keyword>